<organism evidence="1 2">
    <name type="scientific">Daphnia magna</name>
    <dbReference type="NCBI Taxonomy" id="35525"/>
    <lineage>
        <taxon>Eukaryota</taxon>
        <taxon>Metazoa</taxon>
        <taxon>Ecdysozoa</taxon>
        <taxon>Arthropoda</taxon>
        <taxon>Crustacea</taxon>
        <taxon>Branchiopoda</taxon>
        <taxon>Diplostraca</taxon>
        <taxon>Cladocera</taxon>
        <taxon>Anomopoda</taxon>
        <taxon>Daphniidae</taxon>
        <taxon>Daphnia</taxon>
    </lineage>
</organism>
<proteinExistence type="predicted"/>
<dbReference type="Proteomes" id="UP001234178">
    <property type="component" value="Unassembled WGS sequence"/>
</dbReference>
<accession>A0ABR0AIB8</accession>
<sequence>MKVELKSRPPLHHSAKTTTFIKCGSGVPFSLSQIQCAQLIVGSVFCSILRASQPSLLRFQTFFHNEMDATNCWQLSVCQKS</sequence>
<keyword evidence="2" id="KW-1185">Reference proteome</keyword>
<protein>
    <submittedName>
        <fullName evidence="1">Uncharacterized protein</fullName>
    </submittedName>
</protein>
<evidence type="ECO:0000313" key="1">
    <source>
        <dbReference type="EMBL" id="KAK4024718.1"/>
    </source>
</evidence>
<reference evidence="1 2" key="1">
    <citation type="journal article" date="2023" name="Nucleic Acids Res.">
        <title>The hologenome of Daphnia magna reveals possible DNA methylation and microbiome-mediated evolution of the host genome.</title>
        <authorList>
            <person name="Chaturvedi A."/>
            <person name="Li X."/>
            <person name="Dhandapani V."/>
            <person name="Marshall H."/>
            <person name="Kissane S."/>
            <person name="Cuenca-Cambronero M."/>
            <person name="Asole G."/>
            <person name="Calvet F."/>
            <person name="Ruiz-Romero M."/>
            <person name="Marangio P."/>
            <person name="Guigo R."/>
            <person name="Rago D."/>
            <person name="Mirbahai L."/>
            <person name="Eastwood N."/>
            <person name="Colbourne J.K."/>
            <person name="Zhou J."/>
            <person name="Mallon E."/>
            <person name="Orsini L."/>
        </authorList>
    </citation>
    <scope>NUCLEOTIDE SEQUENCE [LARGE SCALE GENOMIC DNA]</scope>
    <source>
        <strain evidence="1">LRV0_1</strain>
    </source>
</reference>
<gene>
    <name evidence="1" type="ORF">OUZ56_010139</name>
</gene>
<dbReference type="EMBL" id="JAOYFB010000037">
    <property type="protein sequence ID" value="KAK4024718.1"/>
    <property type="molecule type" value="Genomic_DNA"/>
</dbReference>
<name>A0ABR0AIB8_9CRUS</name>
<comment type="caution">
    <text evidence="1">The sequence shown here is derived from an EMBL/GenBank/DDBJ whole genome shotgun (WGS) entry which is preliminary data.</text>
</comment>
<evidence type="ECO:0000313" key="2">
    <source>
        <dbReference type="Proteomes" id="UP001234178"/>
    </source>
</evidence>